<dbReference type="PANTHER" id="PTHR43553:SF24">
    <property type="entry name" value="ENERGY-COUPLING FACTOR TRANSPORTER ATP-BINDING PROTEIN ECFA1"/>
    <property type="match status" value="1"/>
</dbReference>
<dbReference type="EMBL" id="LGKO01000002">
    <property type="protein sequence ID" value="KPL83717.1"/>
    <property type="molecule type" value="Genomic_DNA"/>
</dbReference>
<dbReference type="InterPro" id="IPR003439">
    <property type="entry name" value="ABC_transporter-like_ATP-bd"/>
</dbReference>
<keyword evidence="11" id="KW-1185">Reference proteome</keyword>
<keyword evidence="5" id="KW-0547">Nucleotide-binding</keyword>
<dbReference type="InterPro" id="IPR017871">
    <property type="entry name" value="ABC_transporter-like_CS"/>
</dbReference>
<protein>
    <submittedName>
        <fullName evidence="10">Cobalt ABC transporter ATP-binding protein</fullName>
    </submittedName>
</protein>
<dbReference type="GO" id="GO:0016887">
    <property type="term" value="F:ATP hydrolysis activity"/>
    <property type="evidence" value="ECO:0007669"/>
    <property type="project" value="InterPro"/>
</dbReference>
<evidence type="ECO:0000259" key="9">
    <source>
        <dbReference type="PROSITE" id="PS50893"/>
    </source>
</evidence>
<dbReference type="GO" id="GO:0043190">
    <property type="term" value="C:ATP-binding cassette (ABC) transporter complex"/>
    <property type="evidence" value="ECO:0007669"/>
    <property type="project" value="TreeGrafter"/>
</dbReference>
<dbReference type="STRING" id="869279.SE15_00090"/>
<evidence type="ECO:0000256" key="5">
    <source>
        <dbReference type="ARBA" id="ARBA00022741"/>
    </source>
</evidence>
<comment type="similarity">
    <text evidence="2">Belongs to the ABC transporter superfamily.</text>
</comment>
<evidence type="ECO:0000256" key="8">
    <source>
        <dbReference type="ARBA" id="ARBA00023136"/>
    </source>
</evidence>
<dbReference type="Proteomes" id="UP000050544">
    <property type="component" value="Unassembled WGS sequence"/>
</dbReference>
<dbReference type="SMART" id="SM00382">
    <property type="entry name" value="AAA"/>
    <property type="match status" value="1"/>
</dbReference>
<dbReference type="InterPro" id="IPR015856">
    <property type="entry name" value="ABC_transpr_CbiO/EcfA_su"/>
</dbReference>
<accession>A0A0P6XLL6</accession>
<gene>
    <name evidence="10" type="ORF">SE15_00090</name>
</gene>
<evidence type="ECO:0000256" key="1">
    <source>
        <dbReference type="ARBA" id="ARBA00004236"/>
    </source>
</evidence>
<name>A0A0P6XLL6_9CHLR</name>
<evidence type="ECO:0000256" key="2">
    <source>
        <dbReference type="ARBA" id="ARBA00005417"/>
    </source>
</evidence>
<dbReference type="GO" id="GO:0005524">
    <property type="term" value="F:ATP binding"/>
    <property type="evidence" value="ECO:0007669"/>
    <property type="project" value="UniProtKB-KW"/>
</dbReference>
<keyword evidence="3" id="KW-0813">Transport</keyword>
<evidence type="ECO:0000256" key="6">
    <source>
        <dbReference type="ARBA" id="ARBA00022840"/>
    </source>
</evidence>
<dbReference type="InterPro" id="IPR050095">
    <property type="entry name" value="ECF_ABC_transporter_ATP-bd"/>
</dbReference>
<sequence>MLSPAVEILHLSYTYPTGQVALRDICLRIPVGEHVALVGPNGAGKSTLLLHLNGLLTGQGEVRIFGVPLSPATVRQIRSQVGLVFQSPDDQLFCPTVFEDVAYAPIYAGLSPAEVEARVRAALAVVGMSAHAERSPFHLSLGEQKRVALATVLVMQPAILALDEPTAGLDPRGRRELMALLRTLPQTLLLATHDLDLVRLICPRTVVLERGEIVADGPTEHVLSDPAFLEAHGLA</sequence>
<keyword evidence="7" id="KW-1278">Translocase</keyword>
<evidence type="ECO:0000256" key="3">
    <source>
        <dbReference type="ARBA" id="ARBA00022448"/>
    </source>
</evidence>
<keyword evidence="4" id="KW-1003">Cell membrane</keyword>
<dbReference type="GO" id="GO:0042626">
    <property type="term" value="F:ATPase-coupled transmembrane transporter activity"/>
    <property type="evidence" value="ECO:0007669"/>
    <property type="project" value="TreeGrafter"/>
</dbReference>
<dbReference type="Gene3D" id="3.40.50.300">
    <property type="entry name" value="P-loop containing nucleotide triphosphate hydrolases"/>
    <property type="match status" value="1"/>
</dbReference>
<comment type="caution">
    <text evidence="10">The sequence shown here is derived from an EMBL/GenBank/DDBJ whole genome shotgun (WGS) entry which is preliminary data.</text>
</comment>
<dbReference type="PROSITE" id="PS00211">
    <property type="entry name" value="ABC_TRANSPORTER_1"/>
    <property type="match status" value="1"/>
</dbReference>
<feature type="domain" description="ABC transporter" evidence="9">
    <location>
        <begin position="6"/>
        <end position="235"/>
    </location>
</feature>
<keyword evidence="6 10" id="KW-0067">ATP-binding</keyword>
<dbReference type="InterPro" id="IPR003593">
    <property type="entry name" value="AAA+_ATPase"/>
</dbReference>
<evidence type="ECO:0000313" key="10">
    <source>
        <dbReference type="EMBL" id="KPL83717.1"/>
    </source>
</evidence>
<dbReference type="CDD" id="cd03225">
    <property type="entry name" value="ABC_cobalt_CbiO_domain1"/>
    <property type="match status" value="1"/>
</dbReference>
<dbReference type="FunFam" id="3.40.50.300:FF:000224">
    <property type="entry name" value="Energy-coupling factor transporter ATP-binding protein EcfA"/>
    <property type="match status" value="1"/>
</dbReference>
<dbReference type="PATRIC" id="fig|869279.4.peg.18"/>
<keyword evidence="8" id="KW-0472">Membrane</keyword>
<dbReference type="InterPro" id="IPR027417">
    <property type="entry name" value="P-loop_NTPase"/>
</dbReference>
<reference evidence="10 11" key="1">
    <citation type="submission" date="2015-07" db="EMBL/GenBank/DDBJ databases">
        <title>Whole genome sequence of Thermanaerothrix daxensis DSM 23592.</title>
        <authorList>
            <person name="Hemp J."/>
            <person name="Ward L.M."/>
            <person name="Pace L.A."/>
            <person name="Fischer W.W."/>
        </authorList>
    </citation>
    <scope>NUCLEOTIDE SEQUENCE [LARGE SCALE GENOMIC DNA]</scope>
    <source>
        <strain evidence="10 11">GNS-1</strain>
    </source>
</reference>
<evidence type="ECO:0000256" key="4">
    <source>
        <dbReference type="ARBA" id="ARBA00022475"/>
    </source>
</evidence>
<dbReference type="OrthoDB" id="9784332at2"/>
<dbReference type="SUPFAM" id="SSF52540">
    <property type="entry name" value="P-loop containing nucleoside triphosphate hydrolases"/>
    <property type="match status" value="1"/>
</dbReference>
<dbReference type="AlphaFoldDB" id="A0A0P6XLL6"/>
<dbReference type="Pfam" id="PF00005">
    <property type="entry name" value="ABC_tran"/>
    <property type="match status" value="1"/>
</dbReference>
<comment type="subcellular location">
    <subcellularLocation>
        <location evidence="1">Cell membrane</location>
    </subcellularLocation>
</comment>
<evidence type="ECO:0000313" key="11">
    <source>
        <dbReference type="Proteomes" id="UP000050544"/>
    </source>
</evidence>
<dbReference type="RefSeq" id="WP_054520089.1">
    <property type="nucleotide sequence ID" value="NZ_LGKO01000002.1"/>
</dbReference>
<dbReference type="PANTHER" id="PTHR43553">
    <property type="entry name" value="HEAVY METAL TRANSPORTER"/>
    <property type="match status" value="1"/>
</dbReference>
<organism evidence="10 11">
    <name type="scientific">Thermanaerothrix daxensis</name>
    <dbReference type="NCBI Taxonomy" id="869279"/>
    <lineage>
        <taxon>Bacteria</taxon>
        <taxon>Bacillati</taxon>
        <taxon>Chloroflexota</taxon>
        <taxon>Anaerolineae</taxon>
        <taxon>Anaerolineales</taxon>
        <taxon>Anaerolineaceae</taxon>
        <taxon>Thermanaerothrix</taxon>
    </lineage>
</organism>
<dbReference type="PROSITE" id="PS50893">
    <property type="entry name" value="ABC_TRANSPORTER_2"/>
    <property type="match status" value="1"/>
</dbReference>
<evidence type="ECO:0000256" key="7">
    <source>
        <dbReference type="ARBA" id="ARBA00022967"/>
    </source>
</evidence>
<proteinExistence type="inferred from homology"/>